<dbReference type="InterPro" id="IPR006544">
    <property type="entry name" value="P-type_TPase_V"/>
</dbReference>
<dbReference type="GO" id="GO:0019829">
    <property type="term" value="F:ATPase-coupled monoatomic cation transmembrane transporter activity"/>
    <property type="evidence" value="ECO:0007669"/>
    <property type="project" value="UniProtKB-UniRule"/>
</dbReference>
<evidence type="ECO:0000313" key="19">
    <source>
        <dbReference type="RefSeq" id="XP_022090338.1"/>
    </source>
</evidence>
<evidence type="ECO:0000259" key="16">
    <source>
        <dbReference type="Pfam" id="PF12409"/>
    </source>
</evidence>
<feature type="domain" description="P5B-type ATPase N-terminal" evidence="16">
    <location>
        <begin position="15"/>
        <end position="127"/>
    </location>
</feature>
<dbReference type="GO" id="GO:0140358">
    <property type="term" value="F:P-type transmembrane transporter activity"/>
    <property type="evidence" value="ECO:0007669"/>
    <property type="project" value="InterPro"/>
</dbReference>
<keyword evidence="10 13" id="KW-1133">Transmembrane helix</keyword>
<evidence type="ECO:0000256" key="12">
    <source>
        <dbReference type="ARBA" id="ARBA00049360"/>
    </source>
</evidence>
<dbReference type="InterPro" id="IPR008250">
    <property type="entry name" value="ATPase_P-typ_transduc_dom_A_sf"/>
</dbReference>
<dbReference type="Proteomes" id="UP000694845">
    <property type="component" value="Unplaced"/>
</dbReference>
<dbReference type="InterPro" id="IPR023298">
    <property type="entry name" value="ATPase_P-typ_TM_dom_sf"/>
</dbReference>
<dbReference type="Pfam" id="PF13246">
    <property type="entry name" value="Cation_ATPase"/>
    <property type="match status" value="1"/>
</dbReference>
<feature type="transmembrane region" description="Helical" evidence="13">
    <location>
        <begin position="1051"/>
        <end position="1069"/>
    </location>
</feature>
<dbReference type="PANTHER" id="PTHR45630:SF8">
    <property type="entry name" value="CATION-TRANSPORTING ATPASE"/>
    <property type="match status" value="1"/>
</dbReference>
<evidence type="ECO:0000256" key="9">
    <source>
        <dbReference type="ARBA" id="ARBA00022967"/>
    </source>
</evidence>
<evidence type="ECO:0000256" key="8">
    <source>
        <dbReference type="ARBA" id="ARBA00022842"/>
    </source>
</evidence>
<dbReference type="GO" id="GO:0005524">
    <property type="term" value="F:ATP binding"/>
    <property type="evidence" value="ECO:0007669"/>
    <property type="project" value="UniProtKB-UniRule"/>
</dbReference>
<dbReference type="SUPFAM" id="SSF81653">
    <property type="entry name" value="Calcium ATPase, transduction domain A"/>
    <property type="match status" value="1"/>
</dbReference>
<dbReference type="InterPro" id="IPR047819">
    <property type="entry name" value="P5A-ATPase_N"/>
</dbReference>
<dbReference type="NCBIfam" id="TIGR01494">
    <property type="entry name" value="ATPase_P-type"/>
    <property type="match status" value="2"/>
</dbReference>
<proteinExistence type="inferred from homology"/>
<dbReference type="SUPFAM" id="SSF56784">
    <property type="entry name" value="HAD-like"/>
    <property type="match status" value="1"/>
</dbReference>
<dbReference type="NCBIfam" id="TIGR01657">
    <property type="entry name" value="P-ATPase-V"/>
    <property type="match status" value="1"/>
</dbReference>
<evidence type="ECO:0000259" key="14">
    <source>
        <dbReference type="Pfam" id="PF00122"/>
    </source>
</evidence>
<keyword evidence="3" id="KW-0597">Phosphoprotein</keyword>
<evidence type="ECO:0000256" key="1">
    <source>
        <dbReference type="ARBA" id="ARBA00004141"/>
    </source>
</evidence>
<dbReference type="SUPFAM" id="SSF81660">
    <property type="entry name" value="Metal cation-transporting ATPase, ATP-binding domain N"/>
    <property type="match status" value="1"/>
</dbReference>
<dbReference type="PANTHER" id="PTHR45630">
    <property type="entry name" value="CATION-TRANSPORTING ATPASE-RELATED"/>
    <property type="match status" value="1"/>
</dbReference>
<organism evidence="17 20">
    <name type="scientific">Acanthaster planci</name>
    <name type="common">Crown-of-thorns starfish</name>
    <dbReference type="NCBI Taxonomy" id="133434"/>
    <lineage>
        <taxon>Eukaryota</taxon>
        <taxon>Metazoa</taxon>
        <taxon>Echinodermata</taxon>
        <taxon>Eleutherozoa</taxon>
        <taxon>Asterozoa</taxon>
        <taxon>Asteroidea</taxon>
        <taxon>Valvatacea</taxon>
        <taxon>Valvatida</taxon>
        <taxon>Acanthasteridae</taxon>
        <taxon>Acanthaster</taxon>
    </lineage>
</organism>
<keyword evidence="5 13" id="KW-0479">Metal-binding</keyword>
<accession>A0A8B7YAR3</accession>
<dbReference type="InterPro" id="IPR036412">
    <property type="entry name" value="HAD-like_sf"/>
</dbReference>
<evidence type="ECO:0000256" key="10">
    <source>
        <dbReference type="ARBA" id="ARBA00022989"/>
    </source>
</evidence>
<dbReference type="Pfam" id="PF12409">
    <property type="entry name" value="P5-ATPase"/>
    <property type="match status" value="1"/>
</dbReference>
<dbReference type="FunFam" id="1.20.1110.10:FF:000023">
    <property type="entry name" value="Cation-transporting ATPase"/>
    <property type="match status" value="1"/>
</dbReference>
<dbReference type="Gene3D" id="1.20.1110.10">
    <property type="entry name" value="Calcium-transporting ATPase, transmembrane domain"/>
    <property type="match status" value="1"/>
</dbReference>
<feature type="transmembrane region" description="Helical" evidence="13">
    <location>
        <begin position="935"/>
        <end position="953"/>
    </location>
</feature>
<keyword evidence="17" id="KW-1185">Reference proteome</keyword>
<evidence type="ECO:0000313" key="18">
    <source>
        <dbReference type="RefSeq" id="XP_022090337.1"/>
    </source>
</evidence>
<feature type="transmembrane region" description="Helical" evidence="13">
    <location>
        <begin position="27"/>
        <end position="49"/>
    </location>
</feature>
<feature type="transmembrane region" description="Helical" evidence="13">
    <location>
        <begin position="210"/>
        <end position="231"/>
    </location>
</feature>
<evidence type="ECO:0000256" key="5">
    <source>
        <dbReference type="ARBA" id="ARBA00022723"/>
    </source>
</evidence>
<feature type="transmembrane region" description="Helical" evidence="13">
    <location>
        <begin position="381"/>
        <end position="401"/>
    </location>
</feature>
<dbReference type="InterPro" id="IPR004014">
    <property type="entry name" value="ATPase_P-typ_cation-transptr_N"/>
</dbReference>
<evidence type="ECO:0000256" key="11">
    <source>
        <dbReference type="ARBA" id="ARBA00023136"/>
    </source>
</evidence>
<evidence type="ECO:0000313" key="20">
    <source>
        <dbReference type="RefSeq" id="XP_022090339.1"/>
    </source>
</evidence>
<evidence type="ECO:0000256" key="4">
    <source>
        <dbReference type="ARBA" id="ARBA00022692"/>
    </source>
</evidence>
<dbReference type="GO" id="GO:0015203">
    <property type="term" value="F:polyamine transmembrane transporter activity"/>
    <property type="evidence" value="ECO:0007669"/>
    <property type="project" value="TreeGrafter"/>
</dbReference>
<dbReference type="FunFam" id="3.40.50.1000:FF:000045">
    <property type="entry name" value="Cation-transporting ATPase"/>
    <property type="match status" value="1"/>
</dbReference>
<evidence type="ECO:0000259" key="15">
    <source>
        <dbReference type="Pfam" id="PF00690"/>
    </source>
</evidence>
<gene>
    <name evidence="18 19 20" type="primary">LOC110979106</name>
</gene>
<dbReference type="SFLD" id="SFLDF00027">
    <property type="entry name" value="p-type_atpase"/>
    <property type="match status" value="1"/>
</dbReference>
<dbReference type="PRINTS" id="PR00119">
    <property type="entry name" value="CATATPASE"/>
</dbReference>
<dbReference type="InterPro" id="IPR023214">
    <property type="entry name" value="HAD_sf"/>
</dbReference>
<feature type="transmembrane region" description="Helical" evidence="13">
    <location>
        <begin position="911"/>
        <end position="929"/>
    </location>
</feature>
<comment type="subcellular location">
    <subcellularLocation>
        <location evidence="1 13">Membrane</location>
        <topology evidence="1 13">Multi-pass membrane protein</topology>
    </subcellularLocation>
</comment>
<feature type="transmembrane region" description="Helical" evidence="13">
    <location>
        <begin position="1020"/>
        <end position="1039"/>
    </location>
</feature>
<dbReference type="InterPro" id="IPR023299">
    <property type="entry name" value="ATPase_P-typ_cyto_dom_N"/>
</dbReference>
<dbReference type="RefSeq" id="XP_022090338.1">
    <property type="nucleotide sequence ID" value="XM_022234646.1"/>
</dbReference>
<dbReference type="EC" id="7.2.2.-" evidence="13"/>
<dbReference type="Gene3D" id="3.40.50.1000">
    <property type="entry name" value="HAD superfamily/HAD-like"/>
    <property type="match status" value="1"/>
</dbReference>
<dbReference type="GO" id="GO:0016887">
    <property type="term" value="F:ATP hydrolysis activity"/>
    <property type="evidence" value="ECO:0007669"/>
    <property type="project" value="InterPro"/>
</dbReference>
<dbReference type="RefSeq" id="XP_022090339.1">
    <property type="nucleotide sequence ID" value="XM_022234647.1"/>
</dbReference>
<dbReference type="InterPro" id="IPR018303">
    <property type="entry name" value="ATPase_P-typ_P_site"/>
</dbReference>
<evidence type="ECO:0000256" key="2">
    <source>
        <dbReference type="ARBA" id="ARBA00006000"/>
    </source>
</evidence>
<dbReference type="Pfam" id="PF00122">
    <property type="entry name" value="E1-E2_ATPase"/>
    <property type="match status" value="1"/>
</dbReference>
<dbReference type="Gene3D" id="2.70.150.10">
    <property type="entry name" value="Calcium-transporting ATPase, cytoplasmic transduction domain A"/>
    <property type="match status" value="1"/>
</dbReference>
<protein>
    <recommendedName>
        <fullName evidence="13">Cation-transporting ATPase</fullName>
        <ecNumber evidence="13">7.2.2.-</ecNumber>
    </recommendedName>
</protein>
<dbReference type="SFLD" id="SFLDS00003">
    <property type="entry name" value="Haloacid_Dehalogenase"/>
    <property type="match status" value="1"/>
</dbReference>
<comment type="catalytic activity">
    <reaction evidence="12 13">
        <text>ATP + H2O = ADP + phosphate + H(+)</text>
        <dbReference type="Rhea" id="RHEA:13065"/>
        <dbReference type="ChEBI" id="CHEBI:15377"/>
        <dbReference type="ChEBI" id="CHEBI:15378"/>
        <dbReference type="ChEBI" id="CHEBI:30616"/>
        <dbReference type="ChEBI" id="CHEBI:43474"/>
        <dbReference type="ChEBI" id="CHEBI:456216"/>
    </reaction>
</comment>
<feature type="transmembrane region" description="Helical" evidence="13">
    <location>
        <begin position="413"/>
        <end position="440"/>
    </location>
</feature>
<comment type="similarity">
    <text evidence="2 13">Belongs to the cation transport ATPase (P-type) (TC 3.A.3) family. Type V subfamily.</text>
</comment>
<keyword evidence="8 13" id="KW-0460">Magnesium</keyword>
<name>A0A8B7YAR3_ACAPL</name>
<dbReference type="FunFam" id="2.70.150.10:FF:000060">
    <property type="entry name" value="Cation-transporting ATPase"/>
    <property type="match status" value="1"/>
</dbReference>
<dbReference type="KEGG" id="aplc:110979106"/>
<reference evidence="18 19" key="1">
    <citation type="submission" date="2025-04" db="UniProtKB">
        <authorList>
            <consortium name="RefSeq"/>
        </authorList>
    </citation>
    <scope>IDENTIFICATION</scope>
</reference>
<dbReference type="Pfam" id="PF00690">
    <property type="entry name" value="Cation_ATPase_N"/>
    <property type="match status" value="1"/>
</dbReference>
<keyword evidence="7 13" id="KW-0067">ATP-binding</keyword>
<keyword evidence="9 13" id="KW-1278">Translocase</keyword>
<evidence type="ECO:0000256" key="7">
    <source>
        <dbReference type="ARBA" id="ARBA00022840"/>
    </source>
</evidence>
<evidence type="ECO:0000256" key="13">
    <source>
        <dbReference type="RuleBase" id="RU362082"/>
    </source>
</evidence>
<dbReference type="GO" id="GO:0006874">
    <property type="term" value="P:intracellular calcium ion homeostasis"/>
    <property type="evidence" value="ECO:0007669"/>
    <property type="project" value="TreeGrafter"/>
</dbReference>
<feature type="transmembrane region" description="Helical" evidence="13">
    <location>
        <begin position="1089"/>
        <end position="1113"/>
    </location>
</feature>
<dbReference type="AlphaFoldDB" id="A0A8B7YAR3"/>
<dbReference type="InterPro" id="IPR001757">
    <property type="entry name" value="P_typ_ATPase"/>
</dbReference>
<dbReference type="GeneID" id="110979106"/>
<evidence type="ECO:0000256" key="3">
    <source>
        <dbReference type="ARBA" id="ARBA00022553"/>
    </source>
</evidence>
<feature type="domain" description="P-type ATPase A" evidence="14">
    <location>
        <begin position="244"/>
        <end position="367"/>
    </location>
</feature>
<dbReference type="OMA" id="KLRYRWH"/>
<dbReference type="GO" id="GO:0031902">
    <property type="term" value="C:late endosome membrane"/>
    <property type="evidence" value="ECO:0007669"/>
    <property type="project" value="TreeGrafter"/>
</dbReference>
<dbReference type="PROSITE" id="PS00154">
    <property type="entry name" value="ATPASE_E1_E2"/>
    <property type="match status" value="1"/>
</dbReference>
<feature type="transmembrane region" description="Helical" evidence="13">
    <location>
        <begin position="974"/>
        <end position="1000"/>
    </location>
</feature>
<dbReference type="GO" id="GO:0046872">
    <property type="term" value="F:metal ion binding"/>
    <property type="evidence" value="ECO:0007669"/>
    <property type="project" value="UniProtKB-UniRule"/>
</dbReference>
<sequence length="1149" mass="129622">MSSSSWVTAEVDTNENIECHGYRKNPLLTAICWVGGLLSLGFLFLVFYWKEDWKLKCMCRPCHLKQADFVLIKDIYQRYHVCVIRRKLIKDNSGCSHKILHTVVKRNVVDSDGNLRFFKFHKIFFVLDLIQHDIFRLRGLETDTPCNAFLEEYAVGLTESQSEQRRAIYGQNVIHVRVRSIPVLLVQEVLNPFYMFQIFSVSVWLSDEYYYYSACILIMSAISISISLYTTRKQNLTLRNMVHSDTMVKVLRPNNEIVEVSEKVLVPGDVIVIPHHGCMMTCDALLIAGNCIVNESSLTGESVPVTKTPLSHQDDRLTMYSRLEHKRNSLFCGTKVIQTRQGGTDEVRAVVVQTGFSTAKGSLVQAIMYPKPMEFKLHRDALRFIGMLAVIALFGLVYAIIMMSFKGAKVERIIIRALDIITIAVPPALPAALTIGMVYAQIRLKAKQIFCISPQRINLSGTIDIFCFDKTGTLTEDGLDLLGVQMAQDGRFLPLTTSVSSFSTGPFTSTMATCHSLAVVNEELSGDPIDLKMFQATGWSFKEPDRSSAEKFIKVEPPKDVIKIGESHKEKGDYHISILRHFPFSSPLQRMSVIAQTKGEDHVVAYVKGSPEMIGSLSKPETVPDNFQQMLSDYTQDGFRVLALAWRNLDSDKTLENLMNIQRKNVEKELEFLGLMIMQNKLKPETKPVIEELNQANIRTVMITGDNLLTAINVARKCGMCAPQDKIIHVQAQMPECCHDDPKPILTYTTVAEDHTPINDQIPFTLSKKEALELKTFKEEINPMLVDKPLVTSNTHYAMDGTTYNAILQHLPDQLQNVIVKGTIFARFSPNQKMSLVEEFQHLEYFVGMCGDGANDCGALKTAHAGISLSEAEASVASPFTSKIPNISCVPILIRQGRAAIVTSFCMFKYMALYAIIQFITVMILYSIPSTMTDLQFHYIDLALCTGTILLVSRGDAYDKISVKRPLTKLMTSPVIFSLISQIIIIALIQTATFLLLQAMPWYVPLKIVSDERHVVCSETTSVFLVSCFQYIIVGVVYTPKRPFRQPLYKLRLYSAFVIVEFVGTTLLLYVPTEHTLKVMEMVVLPDYVFKTCILALALLNFVLACIIEYLLVPSSTFMRFVSCANWRKSRPPKYKLLETDYRCHGDQV</sequence>
<feature type="transmembrane region" description="Helical" evidence="13">
    <location>
        <begin position="183"/>
        <end position="204"/>
    </location>
</feature>
<dbReference type="OrthoDB" id="48943at2759"/>
<evidence type="ECO:0000256" key="6">
    <source>
        <dbReference type="ARBA" id="ARBA00022741"/>
    </source>
</evidence>
<keyword evidence="6 13" id="KW-0547">Nucleotide-binding</keyword>
<evidence type="ECO:0000313" key="17">
    <source>
        <dbReference type="Proteomes" id="UP000694845"/>
    </source>
</evidence>
<dbReference type="InterPro" id="IPR044492">
    <property type="entry name" value="P_typ_ATPase_HD_dom"/>
</dbReference>
<keyword evidence="4 13" id="KW-0812">Transmembrane</keyword>
<dbReference type="Gene3D" id="3.40.1110.10">
    <property type="entry name" value="Calcium-transporting ATPase, cytoplasmic domain N"/>
    <property type="match status" value="1"/>
</dbReference>
<dbReference type="InterPro" id="IPR059000">
    <property type="entry name" value="ATPase_P-type_domA"/>
</dbReference>
<dbReference type="SUPFAM" id="SSF81665">
    <property type="entry name" value="Calcium ATPase, transmembrane domain M"/>
    <property type="match status" value="1"/>
</dbReference>
<dbReference type="RefSeq" id="XP_022090337.1">
    <property type="nucleotide sequence ID" value="XM_022234645.1"/>
</dbReference>
<keyword evidence="11 13" id="KW-0472">Membrane</keyword>
<feature type="domain" description="Cation-transporting P-type ATPase N-terminal" evidence="15">
    <location>
        <begin position="156"/>
        <end position="203"/>
    </location>
</feature>
<dbReference type="SFLD" id="SFLDG00002">
    <property type="entry name" value="C1.7:_P-type_atpase_like"/>
    <property type="match status" value="1"/>
</dbReference>